<comment type="caution">
    <text evidence="1">The sequence shown here is derived from an EMBL/GenBank/DDBJ whole genome shotgun (WGS) entry which is preliminary data.</text>
</comment>
<dbReference type="AlphaFoldDB" id="A0A2N3VGB2"/>
<evidence type="ECO:0000313" key="2">
    <source>
        <dbReference type="Proteomes" id="UP000233766"/>
    </source>
</evidence>
<dbReference type="GO" id="GO:0009306">
    <property type="term" value="P:protein secretion"/>
    <property type="evidence" value="ECO:0007669"/>
    <property type="project" value="InterPro"/>
</dbReference>
<accession>A0A2N3VGB2</accession>
<sequence length="108" mass="11879">MWNSGDVVVKPESVRAHAGAVESTLGNLGAAKQAADYLAELDDGYGLLVGWYADLTVSSLHRRITDSLQKIVETTEVLPQTLRYCAETFENLDADRQAAIERQQSQIK</sequence>
<dbReference type="Proteomes" id="UP000233766">
    <property type="component" value="Unassembled WGS sequence"/>
</dbReference>
<proteinExistence type="predicted"/>
<evidence type="ECO:0000313" key="1">
    <source>
        <dbReference type="EMBL" id="PKV80662.1"/>
    </source>
</evidence>
<dbReference type="InterPro" id="IPR022536">
    <property type="entry name" value="EspC"/>
</dbReference>
<dbReference type="RefSeq" id="WP_101466553.1">
    <property type="nucleotide sequence ID" value="NZ_PJMW01000002.1"/>
</dbReference>
<gene>
    <name evidence="1" type="ORF">ATK86_5095</name>
</gene>
<protein>
    <submittedName>
        <fullName evidence="1">Excreted virulence factor EspC (Type VII ESX diderm)</fullName>
    </submittedName>
</protein>
<keyword evidence="2" id="KW-1185">Reference proteome</keyword>
<dbReference type="OrthoDB" id="4551840at2"/>
<dbReference type="Pfam" id="PF10824">
    <property type="entry name" value="T7SS_ESX_EspC"/>
    <property type="match status" value="1"/>
</dbReference>
<reference evidence="1 2" key="1">
    <citation type="submission" date="2017-12" db="EMBL/GenBank/DDBJ databases">
        <title>Sequencing the genomes of 1000 Actinobacteria strains.</title>
        <authorList>
            <person name="Klenk H.-P."/>
        </authorList>
    </citation>
    <scope>NUCLEOTIDE SEQUENCE [LARGE SCALE GENOMIC DNA]</scope>
    <source>
        <strain evidence="1 2">DSM 44489</strain>
    </source>
</reference>
<name>A0A2N3VGB2_9NOCA</name>
<dbReference type="EMBL" id="PJMW01000002">
    <property type="protein sequence ID" value="PKV80662.1"/>
    <property type="molecule type" value="Genomic_DNA"/>
</dbReference>
<organism evidence="1 2">
    <name type="scientific">Nocardia fluminea</name>
    <dbReference type="NCBI Taxonomy" id="134984"/>
    <lineage>
        <taxon>Bacteria</taxon>
        <taxon>Bacillati</taxon>
        <taxon>Actinomycetota</taxon>
        <taxon>Actinomycetes</taxon>
        <taxon>Mycobacteriales</taxon>
        <taxon>Nocardiaceae</taxon>
        <taxon>Nocardia</taxon>
    </lineage>
</organism>